<evidence type="ECO:0000256" key="2">
    <source>
        <dbReference type="SAM" id="MobiDB-lite"/>
    </source>
</evidence>
<evidence type="ECO:0000313" key="3">
    <source>
        <dbReference type="EMBL" id="CAG7565228.1"/>
    </source>
</evidence>
<sequence>MSNDRRSLTPIPSSNGTSYMTKSSRVPPPRPAPPSVHPNYLGFISYPSRDKMPGNQHPRDLLPYSRNIFPNPTTPRLTTPGGLTLPKPRVPLQELPLPARLPFQPTLEQDALETLDDIIDMVKDYGEEIVERAEFDAKWIEEQIQKLRDETDVQIKELEDEFQRKTRVAQESSRRLRALATTQKMSLGLMERWEKDGL</sequence>
<name>A0A8J2JCL5_FUSEQ</name>
<accession>A0A8J2JCL5</accession>
<feature type="compositionally biased region" description="Basic and acidic residues" evidence="2">
    <location>
        <begin position="48"/>
        <end position="60"/>
    </location>
</feature>
<organism evidence="3 4">
    <name type="scientific">Fusarium equiseti</name>
    <name type="common">Fusarium scirpi</name>
    <dbReference type="NCBI Taxonomy" id="61235"/>
    <lineage>
        <taxon>Eukaryota</taxon>
        <taxon>Fungi</taxon>
        <taxon>Dikarya</taxon>
        <taxon>Ascomycota</taxon>
        <taxon>Pezizomycotina</taxon>
        <taxon>Sordariomycetes</taxon>
        <taxon>Hypocreomycetidae</taxon>
        <taxon>Hypocreales</taxon>
        <taxon>Nectriaceae</taxon>
        <taxon>Fusarium</taxon>
        <taxon>Fusarium incarnatum-equiseti species complex</taxon>
    </lineage>
</organism>
<feature type="compositionally biased region" description="Polar residues" evidence="2">
    <location>
        <begin position="10"/>
        <end position="22"/>
    </location>
</feature>
<dbReference type="AlphaFoldDB" id="A0A8J2JCL5"/>
<comment type="caution">
    <text evidence="3">The sequence shown here is derived from an EMBL/GenBank/DDBJ whole genome shotgun (WGS) entry which is preliminary data.</text>
</comment>
<keyword evidence="1" id="KW-0175">Coiled coil</keyword>
<feature type="compositionally biased region" description="Pro residues" evidence="2">
    <location>
        <begin position="26"/>
        <end position="36"/>
    </location>
</feature>
<feature type="coiled-coil region" evidence="1">
    <location>
        <begin position="130"/>
        <end position="175"/>
    </location>
</feature>
<reference evidence="3" key="1">
    <citation type="submission" date="2021-05" db="EMBL/GenBank/DDBJ databases">
        <authorList>
            <person name="Khan N."/>
        </authorList>
    </citation>
    <scope>NUCLEOTIDE SEQUENCE</scope>
</reference>
<evidence type="ECO:0000313" key="4">
    <source>
        <dbReference type="Proteomes" id="UP000693738"/>
    </source>
</evidence>
<protein>
    <submittedName>
        <fullName evidence="3">Uncharacterized protein</fullName>
    </submittedName>
</protein>
<evidence type="ECO:0000256" key="1">
    <source>
        <dbReference type="SAM" id="Coils"/>
    </source>
</evidence>
<dbReference type="Proteomes" id="UP000693738">
    <property type="component" value="Unassembled WGS sequence"/>
</dbReference>
<feature type="region of interest" description="Disordered" evidence="2">
    <location>
        <begin position="1"/>
        <end position="60"/>
    </location>
</feature>
<gene>
    <name evidence="3" type="ORF">FEQUK3_LOCUS10935</name>
</gene>
<dbReference type="EMBL" id="CAJSTJ010000176">
    <property type="protein sequence ID" value="CAG7565228.1"/>
    <property type="molecule type" value="Genomic_DNA"/>
</dbReference>
<proteinExistence type="predicted"/>